<keyword evidence="4 8" id="KW-0554">One-carbon metabolism</keyword>
<dbReference type="GO" id="GO:0070401">
    <property type="term" value="F:NADP+ binding"/>
    <property type="evidence" value="ECO:0007669"/>
    <property type="project" value="UniProtKB-ARBA"/>
</dbReference>
<evidence type="ECO:0000313" key="11">
    <source>
        <dbReference type="EMBL" id="OHA90982.1"/>
    </source>
</evidence>
<dbReference type="CDD" id="cd00209">
    <property type="entry name" value="DHFR"/>
    <property type="match status" value="1"/>
</dbReference>
<evidence type="ECO:0000313" key="12">
    <source>
        <dbReference type="Proteomes" id="UP000177746"/>
    </source>
</evidence>
<dbReference type="EC" id="1.5.1.3" evidence="3 8"/>
<evidence type="ECO:0000256" key="6">
    <source>
        <dbReference type="ARBA" id="ARBA00023002"/>
    </source>
</evidence>
<name>A0A1G2T1H1_9BACT</name>
<gene>
    <name evidence="11" type="ORF">A2665_01605</name>
</gene>
<dbReference type="PANTHER" id="PTHR48069">
    <property type="entry name" value="DIHYDROFOLATE REDUCTASE"/>
    <property type="match status" value="1"/>
</dbReference>
<dbReference type="PANTHER" id="PTHR48069:SF3">
    <property type="entry name" value="DIHYDROFOLATE REDUCTASE"/>
    <property type="match status" value="1"/>
</dbReference>
<dbReference type="Gene3D" id="3.40.430.10">
    <property type="entry name" value="Dihydrofolate Reductase, subunit A"/>
    <property type="match status" value="1"/>
</dbReference>
<keyword evidence="6 8" id="KW-0560">Oxidoreductase</keyword>
<evidence type="ECO:0000256" key="4">
    <source>
        <dbReference type="ARBA" id="ARBA00022563"/>
    </source>
</evidence>
<proteinExistence type="inferred from homology"/>
<dbReference type="InterPro" id="IPR001796">
    <property type="entry name" value="DHFR_dom"/>
</dbReference>
<reference evidence="11 12" key="1">
    <citation type="journal article" date="2016" name="Nat. Commun.">
        <title>Thousands of microbial genomes shed light on interconnected biogeochemical processes in an aquifer system.</title>
        <authorList>
            <person name="Anantharaman K."/>
            <person name="Brown C.T."/>
            <person name="Hug L.A."/>
            <person name="Sharon I."/>
            <person name="Castelle C.J."/>
            <person name="Probst A.J."/>
            <person name="Thomas B.C."/>
            <person name="Singh A."/>
            <person name="Wilkins M.J."/>
            <person name="Karaoz U."/>
            <person name="Brodie E.L."/>
            <person name="Williams K.H."/>
            <person name="Hubbard S.S."/>
            <person name="Banfield J.F."/>
        </authorList>
    </citation>
    <scope>NUCLEOTIDE SEQUENCE [LARGE SCALE GENOMIC DNA]</scope>
</reference>
<dbReference type="GO" id="GO:0046654">
    <property type="term" value="P:tetrahydrofolate biosynthetic process"/>
    <property type="evidence" value="ECO:0007669"/>
    <property type="project" value="UniProtKB-UniPathway"/>
</dbReference>
<dbReference type="PROSITE" id="PS00075">
    <property type="entry name" value="DHFR_1"/>
    <property type="match status" value="1"/>
</dbReference>
<accession>A0A1G2T1H1</accession>
<comment type="function">
    <text evidence="7 8">Key enzyme in folate metabolism. Catalyzes an essential reaction for de novo glycine and purine synthesis, and for DNA precursor synthesis.</text>
</comment>
<dbReference type="AlphaFoldDB" id="A0A1G2T1H1"/>
<dbReference type="PIRSF" id="PIRSF000194">
    <property type="entry name" value="DHFR"/>
    <property type="match status" value="1"/>
</dbReference>
<comment type="similarity">
    <text evidence="2 8 9">Belongs to the dihydrofolate reductase family.</text>
</comment>
<organism evidence="11 12">
    <name type="scientific">Candidatus Zambryskibacteria bacterium RIFCSPHIGHO2_01_FULL_46_30</name>
    <dbReference type="NCBI Taxonomy" id="1802739"/>
    <lineage>
        <taxon>Bacteria</taxon>
        <taxon>Candidatus Zambryskiibacteriota</taxon>
    </lineage>
</organism>
<dbReference type="Proteomes" id="UP000177746">
    <property type="component" value="Unassembled WGS sequence"/>
</dbReference>
<comment type="caution">
    <text evidence="11">The sequence shown here is derived from an EMBL/GenBank/DDBJ whole genome shotgun (WGS) entry which is preliminary data.</text>
</comment>
<dbReference type="Pfam" id="PF00186">
    <property type="entry name" value="DHFR_1"/>
    <property type="match status" value="1"/>
</dbReference>
<dbReference type="PROSITE" id="PS51330">
    <property type="entry name" value="DHFR_2"/>
    <property type="match status" value="1"/>
</dbReference>
<sequence length="163" mass="18514">MLPHINIIVAHSKNMAIGKANSLPWRLPDDLKRFKKLTTGHPIIMGRKTYQSINRPLPDRTNIVVTRDMGLEIPGCVVVHSAAEAIKKAQEFDQEEIFIIGGAEIYKETLPLADRLYVTVVDMYVDGDAFFPEYSNKFSKKISEEPGEFEGLKYSYIVLEKDK</sequence>
<evidence type="ECO:0000256" key="8">
    <source>
        <dbReference type="PIRNR" id="PIRNR000194"/>
    </source>
</evidence>
<dbReference type="InterPro" id="IPR017925">
    <property type="entry name" value="DHFR_CS"/>
</dbReference>
<evidence type="ECO:0000256" key="9">
    <source>
        <dbReference type="RuleBase" id="RU004474"/>
    </source>
</evidence>
<dbReference type="GO" id="GO:0004146">
    <property type="term" value="F:dihydrofolate reductase activity"/>
    <property type="evidence" value="ECO:0007669"/>
    <property type="project" value="UniProtKB-EC"/>
</dbReference>
<dbReference type="UniPathway" id="UPA00077">
    <property type="reaction ID" value="UER00158"/>
</dbReference>
<dbReference type="GO" id="GO:0046655">
    <property type="term" value="P:folic acid metabolic process"/>
    <property type="evidence" value="ECO:0007669"/>
    <property type="project" value="TreeGrafter"/>
</dbReference>
<evidence type="ECO:0000256" key="1">
    <source>
        <dbReference type="ARBA" id="ARBA00004903"/>
    </source>
</evidence>
<feature type="domain" description="DHFR" evidence="10">
    <location>
        <begin position="4"/>
        <end position="161"/>
    </location>
</feature>
<evidence type="ECO:0000256" key="2">
    <source>
        <dbReference type="ARBA" id="ARBA00009539"/>
    </source>
</evidence>
<evidence type="ECO:0000256" key="3">
    <source>
        <dbReference type="ARBA" id="ARBA00012856"/>
    </source>
</evidence>
<dbReference type="EMBL" id="MHVI01000024">
    <property type="protein sequence ID" value="OHA90982.1"/>
    <property type="molecule type" value="Genomic_DNA"/>
</dbReference>
<comment type="catalytic activity">
    <reaction evidence="8">
        <text>(6S)-5,6,7,8-tetrahydrofolate + NADP(+) = 7,8-dihydrofolate + NADPH + H(+)</text>
        <dbReference type="Rhea" id="RHEA:15009"/>
        <dbReference type="ChEBI" id="CHEBI:15378"/>
        <dbReference type="ChEBI" id="CHEBI:57451"/>
        <dbReference type="ChEBI" id="CHEBI:57453"/>
        <dbReference type="ChEBI" id="CHEBI:57783"/>
        <dbReference type="ChEBI" id="CHEBI:58349"/>
        <dbReference type="EC" id="1.5.1.3"/>
    </reaction>
</comment>
<dbReference type="PRINTS" id="PR00070">
    <property type="entry name" value="DHFR"/>
</dbReference>
<dbReference type="InterPro" id="IPR024072">
    <property type="entry name" value="DHFR-like_dom_sf"/>
</dbReference>
<dbReference type="SUPFAM" id="SSF53597">
    <property type="entry name" value="Dihydrofolate reductase-like"/>
    <property type="match status" value="1"/>
</dbReference>
<keyword evidence="5 8" id="KW-0521">NADP</keyword>
<dbReference type="InterPro" id="IPR012259">
    <property type="entry name" value="DHFR"/>
</dbReference>
<dbReference type="FunFam" id="3.40.430.10:FF:000001">
    <property type="entry name" value="Dihydrofolate reductase"/>
    <property type="match status" value="1"/>
</dbReference>
<protein>
    <recommendedName>
        <fullName evidence="3 8">Dihydrofolate reductase</fullName>
        <ecNumber evidence="3 8">1.5.1.3</ecNumber>
    </recommendedName>
</protein>
<evidence type="ECO:0000259" key="10">
    <source>
        <dbReference type="PROSITE" id="PS51330"/>
    </source>
</evidence>
<evidence type="ECO:0000256" key="5">
    <source>
        <dbReference type="ARBA" id="ARBA00022857"/>
    </source>
</evidence>
<dbReference type="GO" id="GO:0046452">
    <property type="term" value="P:dihydrofolate metabolic process"/>
    <property type="evidence" value="ECO:0007669"/>
    <property type="project" value="TreeGrafter"/>
</dbReference>
<evidence type="ECO:0000256" key="7">
    <source>
        <dbReference type="ARBA" id="ARBA00025067"/>
    </source>
</evidence>
<comment type="pathway">
    <text evidence="1 8">Cofactor biosynthesis; tetrahydrofolate biosynthesis; 5,6,7,8-tetrahydrofolate from 7,8-dihydrofolate: step 1/1.</text>
</comment>
<dbReference type="GO" id="GO:0006730">
    <property type="term" value="P:one-carbon metabolic process"/>
    <property type="evidence" value="ECO:0007669"/>
    <property type="project" value="UniProtKB-KW"/>
</dbReference>